<organism evidence="5 6">
    <name type="scientific">Thioclava dalianensis</name>
    <dbReference type="NCBI Taxonomy" id="1185766"/>
    <lineage>
        <taxon>Bacteria</taxon>
        <taxon>Pseudomonadati</taxon>
        <taxon>Pseudomonadota</taxon>
        <taxon>Alphaproteobacteria</taxon>
        <taxon>Rhodobacterales</taxon>
        <taxon>Paracoccaceae</taxon>
        <taxon>Thioclava</taxon>
    </lineage>
</organism>
<dbReference type="SMART" id="SM00419">
    <property type="entry name" value="HTH_CRP"/>
    <property type="match status" value="1"/>
</dbReference>
<feature type="domain" description="HTH crp-type" evidence="4">
    <location>
        <begin position="129"/>
        <end position="203"/>
    </location>
</feature>
<dbReference type="AlphaFoldDB" id="A0A074TE12"/>
<comment type="caution">
    <text evidence="5">The sequence shown here is derived from an EMBL/GenBank/DDBJ whole genome shotgun (WGS) entry which is preliminary data.</text>
</comment>
<evidence type="ECO:0000256" key="1">
    <source>
        <dbReference type="ARBA" id="ARBA00023015"/>
    </source>
</evidence>
<evidence type="ECO:0000259" key="4">
    <source>
        <dbReference type="PROSITE" id="PS51063"/>
    </source>
</evidence>
<evidence type="ECO:0000313" key="6">
    <source>
        <dbReference type="Proteomes" id="UP000027725"/>
    </source>
</evidence>
<dbReference type="GO" id="GO:0003677">
    <property type="term" value="F:DNA binding"/>
    <property type="evidence" value="ECO:0007669"/>
    <property type="project" value="UniProtKB-KW"/>
</dbReference>
<keyword evidence="1" id="KW-0805">Transcription regulation</keyword>
<accession>A0A074TE12</accession>
<evidence type="ECO:0000313" key="5">
    <source>
        <dbReference type="EMBL" id="KEP69929.1"/>
    </source>
</evidence>
<evidence type="ECO:0000256" key="2">
    <source>
        <dbReference type="ARBA" id="ARBA00023125"/>
    </source>
</evidence>
<gene>
    <name evidence="5" type="ORF">DL1_20795</name>
</gene>
<dbReference type="Gene3D" id="2.60.120.10">
    <property type="entry name" value="Jelly Rolls"/>
    <property type="match status" value="1"/>
</dbReference>
<proteinExistence type="predicted"/>
<name>A0A074TE12_9RHOB</name>
<protein>
    <submittedName>
        <fullName evidence="5">Crp/Fnr family transcriptional regulator</fullName>
    </submittedName>
</protein>
<dbReference type="GO" id="GO:0006355">
    <property type="term" value="P:regulation of DNA-templated transcription"/>
    <property type="evidence" value="ECO:0007669"/>
    <property type="project" value="InterPro"/>
</dbReference>
<dbReference type="Pfam" id="PF13545">
    <property type="entry name" value="HTH_Crp_2"/>
    <property type="match status" value="1"/>
</dbReference>
<dbReference type="InterPro" id="IPR012318">
    <property type="entry name" value="HTH_CRP"/>
</dbReference>
<reference evidence="5 6" key="1">
    <citation type="submission" date="2014-03" db="EMBL/GenBank/DDBJ databases">
        <title>The draft genome sequence of Thioclava dalianensis DLFJ1-1.</title>
        <authorList>
            <person name="Lai Q."/>
            <person name="Shao Z."/>
        </authorList>
    </citation>
    <scope>NUCLEOTIDE SEQUENCE [LARGE SCALE GENOMIC DNA]</scope>
    <source>
        <strain evidence="5 6">DLFJ1-1</strain>
    </source>
</reference>
<dbReference type="InterPro" id="IPR018490">
    <property type="entry name" value="cNMP-bd_dom_sf"/>
</dbReference>
<keyword evidence="3" id="KW-0804">Transcription</keyword>
<dbReference type="EMBL" id="JHEH01000009">
    <property type="protein sequence ID" value="KEP69929.1"/>
    <property type="molecule type" value="Genomic_DNA"/>
</dbReference>
<dbReference type="eggNOG" id="COG0664">
    <property type="taxonomic scope" value="Bacteria"/>
</dbReference>
<dbReference type="InterPro" id="IPR036390">
    <property type="entry name" value="WH_DNA-bd_sf"/>
</dbReference>
<dbReference type="STRING" id="1185766.SAMN05216224_102806"/>
<keyword evidence="6" id="KW-1185">Reference proteome</keyword>
<sequence>MRNFEQRPDLSYLTSIITHEQSFSSGATVTCSRESAALSLVSKGIGLRYCLLENGRRQIEGLIYPGDVLGLGAGLSFARQSVAEAATPMRLGHLDAERMEDRRTREDMMWLLAYENDLLAQWLATTGQRNAIEGISWFVHHAYQRALQADLLTRGAAPFPFPQQVLADALGLSLVHTNKTLRRLRDRKLFRIERGFVHIPSLPQLRAVAGL</sequence>
<dbReference type="Proteomes" id="UP000027725">
    <property type="component" value="Unassembled WGS sequence"/>
</dbReference>
<dbReference type="SUPFAM" id="SSF46785">
    <property type="entry name" value="Winged helix' DNA-binding domain"/>
    <property type="match status" value="1"/>
</dbReference>
<dbReference type="InterPro" id="IPR014710">
    <property type="entry name" value="RmlC-like_jellyroll"/>
</dbReference>
<keyword evidence="2" id="KW-0238">DNA-binding</keyword>
<dbReference type="SUPFAM" id="SSF51206">
    <property type="entry name" value="cAMP-binding domain-like"/>
    <property type="match status" value="1"/>
</dbReference>
<dbReference type="PROSITE" id="PS51063">
    <property type="entry name" value="HTH_CRP_2"/>
    <property type="match status" value="1"/>
</dbReference>
<evidence type="ECO:0000256" key="3">
    <source>
        <dbReference type="ARBA" id="ARBA00023163"/>
    </source>
</evidence>